<gene>
    <name evidence="2" type="ORF">B0H17DRAFT_1146584</name>
</gene>
<organism evidence="2 3">
    <name type="scientific">Mycena rosella</name>
    <name type="common">Pink bonnet</name>
    <name type="synonym">Agaricus rosellus</name>
    <dbReference type="NCBI Taxonomy" id="1033263"/>
    <lineage>
        <taxon>Eukaryota</taxon>
        <taxon>Fungi</taxon>
        <taxon>Dikarya</taxon>
        <taxon>Basidiomycota</taxon>
        <taxon>Agaricomycotina</taxon>
        <taxon>Agaricomycetes</taxon>
        <taxon>Agaricomycetidae</taxon>
        <taxon>Agaricales</taxon>
        <taxon>Marasmiineae</taxon>
        <taxon>Mycenaceae</taxon>
        <taxon>Mycena</taxon>
    </lineage>
</organism>
<dbReference type="EMBL" id="JARKIE010000315">
    <property type="protein sequence ID" value="KAJ7654891.1"/>
    <property type="molecule type" value="Genomic_DNA"/>
</dbReference>
<name>A0AAD7CNL2_MYCRO</name>
<evidence type="ECO:0000256" key="1">
    <source>
        <dbReference type="SAM" id="MobiDB-lite"/>
    </source>
</evidence>
<keyword evidence="3" id="KW-1185">Reference proteome</keyword>
<evidence type="ECO:0000313" key="3">
    <source>
        <dbReference type="Proteomes" id="UP001221757"/>
    </source>
</evidence>
<feature type="compositionally biased region" description="Polar residues" evidence="1">
    <location>
        <begin position="57"/>
        <end position="70"/>
    </location>
</feature>
<evidence type="ECO:0000313" key="2">
    <source>
        <dbReference type="EMBL" id="KAJ7654891.1"/>
    </source>
</evidence>
<dbReference type="Proteomes" id="UP001221757">
    <property type="component" value="Unassembled WGS sequence"/>
</dbReference>
<dbReference type="AlphaFoldDB" id="A0AAD7CNL2"/>
<protein>
    <submittedName>
        <fullName evidence="2">Uncharacterized protein</fullName>
    </submittedName>
</protein>
<reference evidence="2" key="1">
    <citation type="submission" date="2023-03" db="EMBL/GenBank/DDBJ databases">
        <title>Massive genome expansion in bonnet fungi (Mycena s.s.) driven by repeated elements and novel gene families across ecological guilds.</title>
        <authorList>
            <consortium name="Lawrence Berkeley National Laboratory"/>
            <person name="Harder C.B."/>
            <person name="Miyauchi S."/>
            <person name="Viragh M."/>
            <person name="Kuo A."/>
            <person name="Thoen E."/>
            <person name="Andreopoulos B."/>
            <person name="Lu D."/>
            <person name="Skrede I."/>
            <person name="Drula E."/>
            <person name="Henrissat B."/>
            <person name="Morin E."/>
            <person name="Kohler A."/>
            <person name="Barry K."/>
            <person name="LaButti K."/>
            <person name="Morin E."/>
            <person name="Salamov A."/>
            <person name="Lipzen A."/>
            <person name="Mereny Z."/>
            <person name="Hegedus B."/>
            <person name="Baldrian P."/>
            <person name="Stursova M."/>
            <person name="Weitz H."/>
            <person name="Taylor A."/>
            <person name="Grigoriev I.V."/>
            <person name="Nagy L.G."/>
            <person name="Martin F."/>
            <person name="Kauserud H."/>
        </authorList>
    </citation>
    <scope>NUCLEOTIDE SEQUENCE</scope>
    <source>
        <strain evidence="2">CBHHK067</strain>
    </source>
</reference>
<accession>A0AAD7CNL2</accession>
<proteinExistence type="predicted"/>
<comment type="caution">
    <text evidence="2">The sequence shown here is derived from an EMBL/GenBank/DDBJ whole genome shotgun (WGS) entry which is preliminary data.</text>
</comment>
<sequence length="154" mass="16774">MKNLHIPAWFKPESNGRLLLTLWSGVPKYMALHLSEREVDLASERKSDRRSTRITESKITSRSGENTTDNPDMLQARVERAAPAGRFPNQISSAELGDSAVSREVRGMVNGSTRENGGYLVWPVKGIQSLNGSSPNVGAASPLLNCASTRPIAQ</sequence>
<feature type="compositionally biased region" description="Basic and acidic residues" evidence="1">
    <location>
        <begin position="40"/>
        <end position="56"/>
    </location>
</feature>
<feature type="region of interest" description="Disordered" evidence="1">
    <location>
        <begin position="40"/>
        <end position="72"/>
    </location>
</feature>